<gene>
    <name evidence="16" type="ORF">CDV28_1622</name>
</gene>
<dbReference type="Gene3D" id="3.30.450.40">
    <property type="match status" value="1"/>
</dbReference>
<feature type="domain" description="Pyruvate carboxyltransferase" evidence="15">
    <location>
        <begin position="4"/>
        <end position="257"/>
    </location>
</feature>
<evidence type="ECO:0000256" key="13">
    <source>
        <dbReference type="RuleBase" id="RU368029"/>
    </source>
</evidence>
<dbReference type="InterPro" id="IPR025944">
    <property type="entry name" value="Sigma_54_int_dom_CS"/>
</dbReference>
<dbReference type="Proteomes" id="UP000316238">
    <property type="component" value="Unassembled WGS sequence"/>
</dbReference>
<dbReference type="InterPro" id="IPR003593">
    <property type="entry name" value="AAA+_ATPase"/>
</dbReference>
<dbReference type="PROSITE" id="PS00676">
    <property type="entry name" value="SIGMA54_INTERACT_2"/>
    <property type="match status" value="1"/>
</dbReference>
<evidence type="ECO:0000256" key="8">
    <source>
        <dbReference type="ARBA" id="ARBA00023015"/>
    </source>
</evidence>
<evidence type="ECO:0000256" key="1">
    <source>
        <dbReference type="ARBA" id="ARBA00002167"/>
    </source>
</evidence>
<dbReference type="Pfam" id="PF00158">
    <property type="entry name" value="Sigma54_activat"/>
    <property type="match status" value="1"/>
</dbReference>
<evidence type="ECO:0000256" key="11">
    <source>
        <dbReference type="ARBA" id="ARBA00023163"/>
    </source>
</evidence>
<comment type="function">
    <text evidence="1 13">Required for activation of most nif operons, which are directly involved in nitrogen fixation.</text>
</comment>
<name>A0A521FYB6_9BACT</name>
<organism evidence="16 17">
    <name type="scientific">Candidatus Electronema aureum</name>
    <dbReference type="NCBI Taxonomy" id="2005002"/>
    <lineage>
        <taxon>Bacteria</taxon>
        <taxon>Pseudomonadati</taxon>
        <taxon>Thermodesulfobacteriota</taxon>
        <taxon>Desulfobulbia</taxon>
        <taxon>Desulfobulbales</taxon>
        <taxon>Desulfobulbaceae</taxon>
        <taxon>Candidatus Electronema</taxon>
    </lineage>
</organism>
<evidence type="ECO:0000256" key="6">
    <source>
        <dbReference type="ARBA" id="ARBA00022840"/>
    </source>
</evidence>
<dbReference type="GO" id="GO:0043565">
    <property type="term" value="F:sequence-specific DNA binding"/>
    <property type="evidence" value="ECO:0007669"/>
    <property type="project" value="InterPro"/>
</dbReference>
<dbReference type="Pfam" id="PF00682">
    <property type="entry name" value="HMGL-like"/>
    <property type="match status" value="1"/>
</dbReference>
<evidence type="ECO:0000259" key="15">
    <source>
        <dbReference type="PROSITE" id="PS50991"/>
    </source>
</evidence>
<dbReference type="InterPro" id="IPR025943">
    <property type="entry name" value="Sigma_54_int_dom_ATP-bd_2"/>
</dbReference>
<dbReference type="GO" id="GO:0046912">
    <property type="term" value="F:acyltransferase activity, acyl groups converted into alkyl on transfer"/>
    <property type="evidence" value="ECO:0007669"/>
    <property type="project" value="InterPro"/>
</dbReference>
<dbReference type="NCBIfam" id="TIGR01817">
    <property type="entry name" value="nifA"/>
    <property type="match status" value="1"/>
</dbReference>
<dbReference type="SUPFAM" id="SSF51569">
    <property type="entry name" value="Aldolase"/>
    <property type="match status" value="1"/>
</dbReference>
<dbReference type="GO" id="GO:0019752">
    <property type="term" value="P:carboxylic acid metabolic process"/>
    <property type="evidence" value="ECO:0007669"/>
    <property type="project" value="InterPro"/>
</dbReference>
<keyword evidence="8 13" id="KW-0805">Transcription regulation</keyword>
<dbReference type="InterPro" id="IPR002034">
    <property type="entry name" value="AIPM/Hcit_synth_CS"/>
</dbReference>
<dbReference type="Gene3D" id="1.10.238.260">
    <property type="match status" value="1"/>
</dbReference>
<dbReference type="InterPro" id="IPR025662">
    <property type="entry name" value="Sigma_54_int_dom_ATP-bd_1"/>
</dbReference>
<dbReference type="PRINTS" id="PR01590">
    <property type="entry name" value="HTHFIS"/>
</dbReference>
<dbReference type="PANTHER" id="PTHR32071:SF117">
    <property type="entry name" value="PTS-DEPENDENT DIHYDROXYACETONE KINASE OPERON REGULATORY PROTEIN-RELATED"/>
    <property type="match status" value="1"/>
</dbReference>
<dbReference type="InterPro" id="IPR002197">
    <property type="entry name" value="HTH_Fis"/>
</dbReference>
<dbReference type="EMBL" id="NQJD01000062">
    <property type="protein sequence ID" value="TAA73758.1"/>
    <property type="molecule type" value="Genomic_DNA"/>
</dbReference>
<dbReference type="PROSITE" id="PS00816">
    <property type="entry name" value="AIPM_HOMOCIT_SYNTH_2"/>
    <property type="match status" value="1"/>
</dbReference>
<dbReference type="InterPro" id="IPR058031">
    <property type="entry name" value="AAA_lid_NorR"/>
</dbReference>
<dbReference type="InterPro" id="IPR000891">
    <property type="entry name" value="PYR_CT"/>
</dbReference>
<evidence type="ECO:0000256" key="3">
    <source>
        <dbReference type="ARBA" id="ARBA00015308"/>
    </source>
</evidence>
<feature type="domain" description="Sigma-54 factor interaction" evidence="14">
    <location>
        <begin position="650"/>
        <end position="878"/>
    </location>
</feature>
<dbReference type="InterPro" id="IPR027417">
    <property type="entry name" value="P-loop_NTPase"/>
</dbReference>
<dbReference type="AlphaFoldDB" id="A0A521FYB6"/>
<dbReference type="InterPro" id="IPR013785">
    <property type="entry name" value="Aldolase_TIM"/>
</dbReference>
<protein>
    <recommendedName>
        <fullName evidence="3 13">Nif-specific regulatory protein</fullName>
    </recommendedName>
</protein>
<evidence type="ECO:0000256" key="12">
    <source>
        <dbReference type="ARBA" id="ARBA00023231"/>
    </source>
</evidence>
<keyword evidence="7 13" id="KW-0902">Two-component regulatory system</keyword>
<keyword evidence="17" id="KW-1185">Reference proteome</keyword>
<dbReference type="PANTHER" id="PTHR32071">
    <property type="entry name" value="TRANSCRIPTIONAL REGULATORY PROTEIN"/>
    <property type="match status" value="1"/>
</dbReference>
<dbReference type="PROSITE" id="PS50045">
    <property type="entry name" value="SIGMA54_INTERACT_4"/>
    <property type="match status" value="1"/>
</dbReference>
<dbReference type="SUPFAM" id="SSF46689">
    <property type="entry name" value="Homeodomain-like"/>
    <property type="match status" value="1"/>
</dbReference>
<accession>A0A521FYB6</accession>
<keyword evidence="10 13" id="KW-0010">Activator</keyword>
<dbReference type="FunFam" id="3.40.50.300:FF:000006">
    <property type="entry name" value="DNA-binding transcriptional regulator NtrC"/>
    <property type="match status" value="1"/>
</dbReference>
<dbReference type="Gene3D" id="3.40.50.300">
    <property type="entry name" value="P-loop containing nucleotide triphosphate hydrolases"/>
    <property type="match status" value="1"/>
</dbReference>
<keyword evidence="6" id="KW-0067">ATP-binding</keyword>
<dbReference type="PROSITE" id="PS00688">
    <property type="entry name" value="SIGMA54_INTERACT_3"/>
    <property type="match status" value="1"/>
</dbReference>
<keyword evidence="5" id="KW-0547">Nucleotide-binding</keyword>
<proteinExistence type="predicted"/>
<dbReference type="InterPro" id="IPR010113">
    <property type="entry name" value="Nif-specific_regulatory_prot"/>
</dbReference>
<reference evidence="16" key="1">
    <citation type="submission" date="2017-07" db="EMBL/GenBank/DDBJ databases">
        <title>The cable genome - Insights into the physiology and evolution of filamentous bacteria capable of sulfide oxidation via long distance electron transfer.</title>
        <authorList>
            <person name="Thorup C."/>
            <person name="Bjerg J.T."/>
            <person name="Schreiber L."/>
            <person name="Nielsen L.P."/>
            <person name="Kjeldsen K.U."/>
            <person name="Boesen T."/>
            <person name="Boggild A."/>
            <person name="Meysman F."/>
            <person name="Geelhoed J."/>
            <person name="Schramm A."/>
        </authorList>
    </citation>
    <scope>NUCLEOTIDE SEQUENCE [LARGE SCALE GENOMIC DNA]</scope>
    <source>
        <strain evidence="16">GS</strain>
    </source>
</reference>
<dbReference type="SMART" id="SM00382">
    <property type="entry name" value="AAA"/>
    <property type="match status" value="1"/>
</dbReference>
<dbReference type="GO" id="GO:0009399">
    <property type="term" value="P:nitrogen fixation"/>
    <property type="evidence" value="ECO:0007669"/>
    <property type="project" value="UniProtKB-UniRule"/>
</dbReference>
<evidence type="ECO:0000313" key="17">
    <source>
        <dbReference type="Proteomes" id="UP000316238"/>
    </source>
</evidence>
<dbReference type="Pfam" id="PF01590">
    <property type="entry name" value="GAF"/>
    <property type="match status" value="1"/>
</dbReference>
<comment type="caution">
    <text evidence="16">The sequence shown here is derived from an EMBL/GenBank/DDBJ whole genome shotgun (WGS) entry which is preliminary data.</text>
</comment>
<dbReference type="InterPro" id="IPR002078">
    <property type="entry name" value="Sigma_54_int"/>
</dbReference>
<dbReference type="GO" id="GO:0000160">
    <property type="term" value="P:phosphorelay signal transduction system"/>
    <property type="evidence" value="ECO:0007669"/>
    <property type="project" value="UniProtKB-UniRule"/>
</dbReference>
<evidence type="ECO:0000256" key="4">
    <source>
        <dbReference type="ARBA" id="ARBA00022679"/>
    </source>
</evidence>
<keyword evidence="9 13" id="KW-0238">DNA-binding</keyword>
<dbReference type="Gene3D" id="1.10.8.60">
    <property type="match status" value="1"/>
</dbReference>
<dbReference type="Pfam" id="PF02954">
    <property type="entry name" value="HTH_8"/>
    <property type="match status" value="1"/>
</dbReference>
<dbReference type="InterPro" id="IPR009057">
    <property type="entry name" value="Homeodomain-like_sf"/>
</dbReference>
<dbReference type="PROSITE" id="PS50991">
    <property type="entry name" value="PYR_CT"/>
    <property type="match status" value="1"/>
</dbReference>
<dbReference type="Pfam" id="PF22617">
    <property type="entry name" value="HCS_D2"/>
    <property type="match status" value="1"/>
</dbReference>
<evidence type="ECO:0000256" key="7">
    <source>
        <dbReference type="ARBA" id="ARBA00023012"/>
    </source>
</evidence>
<dbReference type="SUPFAM" id="SSF52540">
    <property type="entry name" value="P-loop containing nucleoside triphosphate hydrolases"/>
    <property type="match status" value="1"/>
</dbReference>
<dbReference type="Gene3D" id="3.20.20.70">
    <property type="entry name" value="Aldolase class I"/>
    <property type="match status" value="1"/>
</dbReference>
<comment type="subunit">
    <text evidence="2 13">Interacts with sigma-54.</text>
</comment>
<evidence type="ECO:0000313" key="16">
    <source>
        <dbReference type="EMBL" id="TAA73758.1"/>
    </source>
</evidence>
<dbReference type="InterPro" id="IPR003018">
    <property type="entry name" value="GAF"/>
</dbReference>
<dbReference type="GO" id="GO:0003700">
    <property type="term" value="F:DNA-binding transcription factor activity"/>
    <property type="evidence" value="ECO:0007669"/>
    <property type="project" value="UniProtKB-UniRule"/>
</dbReference>
<dbReference type="CDD" id="cd00009">
    <property type="entry name" value="AAA"/>
    <property type="match status" value="1"/>
</dbReference>
<evidence type="ECO:0000256" key="10">
    <source>
        <dbReference type="ARBA" id="ARBA00023159"/>
    </source>
</evidence>
<evidence type="ECO:0000256" key="2">
    <source>
        <dbReference type="ARBA" id="ARBA00011135"/>
    </source>
</evidence>
<evidence type="ECO:0000256" key="5">
    <source>
        <dbReference type="ARBA" id="ARBA00022741"/>
    </source>
</evidence>
<dbReference type="InterPro" id="IPR054691">
    <property type="entry name" value="LeuA/HCS_post-cat"/>
</dbReference>
<keyword evidence="12 13" id="KW-0535">Nitrogen fixation</keyword>
<keyword evidence="11 13" id="KW-0804">Transcription</keyword>
<evidence type="ECO:0000259" key="14">
    <source>
        <dbReference type="PROSITE" id="PS50045"/>
    </source>
</evidence>
<dbReference type="Pfam" id="PF25601">
    <property type="entry name" value="AAA_lid_14"/>
    <property type="match status" value="1"/>
</dbReference>
<dbReference type="PROSITE" id="PS00675">
    <property type="entry name" value="SIGMA54_INTERACT_1"/>
    <property type="match status" value="1"/>
</dbReference>
<evidence type="ECO:0000256" key="9">
    <source>
        <dbReference type="ARBA" id="ARBA00023125"/>
    </source>
</evidence>
<dbReference type="InterPro" id="IPR029016">
    <property type="entry name" value="GAF-like_dom_sf"/>
</dbReference>
<sequence length="975" mass="107232">MHRCELIDTTLREGAQAPGVAFTAAARLRIIAGLAQVGIDELELGAASPLHPWLPELLHEARDLVAQSCCLALWCRCKDDDIAFAAACHPDVLSLSIPVSDRHIRERLRKDRSWVRETLIHSIELALSLGIPSISVGLEDASRAELDFVCAMAKTATQHGARRIRLADTVGICSPGSIRTLVLAVKGAVNLPIGVHCHNDFGMATANSIAALEAGAVSLDAAVLGLGERAGCCRLEEAVGYLALVQGNRRYKPEHLPALCQAVAEASGRSIAASHPLVGADIFTCETGLHQHGLAINPATYEPYPPERVGSQRTLRFGEKTGRRAVALQLAKHGLHLEESEIQQLTRQVRACGSVLSEGELLRFAATGRNGTAHSRGLMKGTGDLMVNITSEERGCTLVSSVSPHQCREADITSEEKATTPVSFANEQQTGPQGCTIEVSSMNNESCIFPTSRFTTEALEVKALYRIVKLIDSAVHLDTVLAAILKVLHDTLRMERATLALLDDDGQRLSICASYGLTVEEEQRGVYNLDEGICGKVFSSASPFIVPDVSSEPLFLNRTGARPMFSKTKIAFIGVPVLLGEQPVGVLSVDRLFGMEVSLEEDVRFLTVLATLIAQFLSLNRAISRDRQQLVEENISLKAQLHDRHRKHYIIGHCKAMQEVFWSIERVAPSQATVLLLGDSGTGKEMVAQAIHEASTRRDRPFIKINCAALPESLLESELFGHEKGAFTGAGGTRIGRFEMADKGSLFLDEIGEMPLLLQSKLLRVLQEQQFERLGSNRTIKVDVRIIAATNVSLQQAVINGSFRNDLYYRLNVVPIILPSLKERKDDIPVLVDHFLKLSNERNKKKLRMSRDFLEAMTGYDWPGNVRELQNLVERLVILSAGDLLRLEDLPDYFFAPKQVIALPLTQAVEPVVSQPPAAPQRRKSLEDVEREQVEEALLRHGWVQARAARELGLTQRQIGYKIQKFKLIRPEFAR</sequence>
<keyword evidence="4" id="KW-0808">Transferase</keyword>
<dbReference type="Gene3D" id="1.10.10.60">
    <property type="entry name" value="Homeodomain-like"/>
    <property type="match status" value="1"/>
</dbReference>
<dbReference type="SUPFAM" id="SSF55781">
    <property type="entry name" value="GAF domain-like"/>
    <property type="match status" value="1"/>
</dbReference>
<dbReference type="GO" id="GO:0005524">
    <property type="term" value="F:ATP binding"/>
    <property type="evidence" value="ECO:0007669"/>
    <property type="project" value="UniProtKB-KW"/>
</dbReference>
<dbReference type="SMART" id="SM00065">
    <property type="entry name" value="GAF"/>
    <property type="match status" value="1"/>
</dbReference>